<name>A0A673BA14_9TELE</name>
<proteinExistence type="inferred from homology"/>
<comment type="cofactor">
    <cofactor evidence="1">
        <name>Zn(2+)</name>
        <dbReference type="ChEBI" id="CHEBI:29105"/>
    </cofactor>
</comment>
<gene>
    <name evidence="11" type="primary">LOC115436362</name>
</gene>
<reference evidence="11" key="2">
    <citation type="submission" date="2025-08" db="UniProtKB">
        <authorList>
            <consortium name="Ensembl"/>
        </authorList>
    </citation>
    <scope>IDENTIFICATION</scope>
</reference>
<dbReference type="PROSITE" id="PS52035">
    <property type="entry name" value="PEPTIDASE_M14"/>
    <property type="match status" value="1"/>
</dbReference>
<reference evidence="11" key="1">
    <citation type="submission" date="2019-06" db="EMBL/GenBank/DDBJ databases">
        <authorList>
            <consortium name="Wellcome Sanger Institute Data Sharing"/>
        </authorList>
    </citation>
    <scope>NUCLEOTIDE SEQUENCE [LARGE SCALE GENOMIC DNA]</scope>
</reference>
<feature type="active site" description="Proton donor/acceptor" evidence="9">
    <location>
        <position position="264"/>
    </location>
</feature>
<evidence type="ECO:0000256" key="1">
    <source>
        <dbReference type="ARBA" id="ARBA00001947"/>
    </source>
</evidence>
<keyword evidence="7" id="KW-0862">Zinc</keyword>
<accession>A0A673BA14</accession>
<evidence type="ECO:0000259" key="10">
    <source>
        <dbReference type="PROSITE" id="PS52035"/>
    </source>
</evidence>
<evidence type="ECO:0000256" key="3">
    <source>
        <dbReference type="ARBA" id="ARBA00022645"/>
    </source>
</evidence>
<dbReference type="SMART" id="SM00631">
    <property type="entry name" value="Zn_pept"/>
    <property type="match status" value="1"/>
</dbReference>
<evidence type="ECO:0000313" key="12">
    <source>
        <dbReference type="Proteomes" id="UP000472271"/>
    </source>
</evidence>
<dbReference type="Ensembl" id="ENSSORT00005039665.1">
    <property type="protein sequence ID" value="ENSSORP00005038670.1"/>
    <property type="gene ID" value="ENSSORG00005018064.1"/>
</dbReference>
<dbReference type="PROSITE" id="PS00132">
    <property type="entry name" value="CARBOXYPEPT_ZN_1"/>
    <property type="match status" value="1"/>
</dbReference>
<dbReference type="InterPro" id="IPR000834">
    <property type="entry name" value="Peptidase_M14"/>
</dbReference>
<evidence type="ECO:0000256" key="4">
    <source>
        <dbReference type="ARBA" id="ARBA00022670"/>
    </source>
</evidence>
<evidence type="ECO:0000256" key="9">
    <source>
        <dbReference type="PROSITE-ProRule" id="PRU01379"/>
    </source>
</evidence>
<dbReference type="Pfam" id="PF00246">
    <property type="entry name" value="Peptidase_M14"/>
    <property type="match status" value="1"/>
</dbReference>
<keyword evidence="4" id="KW-0645">Protease</keyword>
<dbReference type="FunFam" id="3.40.630.10:FF:000001">
    <property type="entry name" value="Carboxypeptidase B"/>
    <property type="match status" value="1"/>
</dbReference>
<dbReference type="SUPFAM" id="SSF53187">
    <property type="entry name" value="Zn-dependent exopeptidases"/>
    <property type="match status" value="1"/>
</dbReference>
<dbReference type="AlphaFoldDB" id="A0A673BA14"/>
<keyword evidence="8" id="KW-0482">Metalloprotease</keyword>
<evidence type="ECO:0000256" key="2">
    <source>
        <dbReference type="ARBA" id="ARBA00005988"/>
    </source>
</evidence>
<comment type="similarity">
    <text evidence="2 9">Belongs to the peptidase M14 family.</text>
</comment>
<dbReference type="GO" id="GO:0006508">
    <property type="term" value="P:proteolysis"/>
    <property type="evidence" value="ECO:0007669"/>
    <property type="project" value="UniProtKB-KW"/>
</dbReference>
<keyword evidence="5" id="KW-0479">Metal-binding</keyword>
<evidence type="ECO:0000256" key="6">
    <source>
        <dbReference type="ARBA" id="ARBA00022801"/>
    </source>
</evidence>
<reference evidence="11" key="3">
    <citation type="submission" date="2025-09" db="UniProtKB">
        <authorList>
            <consortium name="Ensembl"/>
        </authorList>
    </citation>
    <scope>IDENTIFICATION</scope>
</reference>
<evidence type="ECO:0000313" key="11">
    <source>
        <dbReference type="Ensembl" id="ENSSORP00005038670.1"/>
    </source>
</evidence>
<dbReference type="PRINTS" id="PR00765">
    <property type="entry name" value="CRBOXYPTASEA"/>
</dbReference>
<evidence type="ECO:0000256" key="8">
    <source>
        <dbReference type="ARBA" id="ARBA00023049"/>
    </source>
</evidence>
<dbReference type="InParanoid" id="A0A673BA14"/>
<dbReference type="InterPro" id="IPR057246">
    <property type="entry name" value="CARBOXYPEPT_ZN_1"/>
</dbReference>
<feature type="domain" description="Peptidase M14" evidence="10">
    <location>
        <begin position="1"/>
        <end position="298"/>
    </location>
</feature>
<dbReference type="GO" id="GO:0005615">
    <property type="term" value="C:extracellular space"/>
    <property type="evidence" value="ECO:0007669"/>
    <property type="project" value="TreeGrafter"/>
</dbReference>
<dbReference type="PANTHER" id="PTHR11705">
    <property type="entry name" value="PROTEASE FAMILY M14 CARBOXYPEPTIDASE A,B"/>
    <property type="match status" value="1"/>
</dbReference>
<keyword evidence="6" id="KW-0378">Hydrolase</keyword>
<keyword evidence="3" id="KW-0121">Carboxypeptidase</keyword>
<dbReference type="GO" id="GO:0004181">
    <property type="term" value="F:metallocarboxypeptidase activity"/>
    <property type="evidence" value="ECO:0007669"/>
    <property type="project" value="InterPro"/>
</dbReference>
<evidence type="ECO:0000256" key="7">
    <source>
        <dbReference type="ARBA" id="ARBA00022833"/>
    </source>
</evidence>
<dbReference type="FunCoup" id="A0A673BA14">
    <property type="interactions" value="142"/>
</dbReference>
<dbReference type="GO" id="GO:0008270">
    <property type="term" value="F:zinc ion binding"/>
    <property type="evidence" value="ECO:0007669"/>
    <property type="project" value="InterPro"/>
</dbReference>
<dbReference type="Gene3D" id="3.40.630.10">
    <property type="entry name" value="Zn peptidases"/>
    <property type="match status" value="1"/>
</dbReference>
<dbReference type="Proteomes" id="UP000472271">
    <property type="component" value="Chromosome 2"/>
</dbReference>
<sequence length="332" mass="37389">MGEITNWMDQIVKENPNVVTKVDYGKTYENRTISLLKIGSKSASAKKAIWMDCGIHAREWISPAFCQYFINQTYKTDPKMEQMMKNMDFYVTPVLNVDGYIYSWTDNSTRLWRKNRTPGPEGCECLGTDLNRNFDINWGTLGISFNCCSIVYPGKSAVSEAEAQAITDFVGNRTDEILCFLTIHSYGQMLLIPYGHPNVIAPNENELVHKHKKTTCNTDLCLAMKKVHGKQYTVGTSPDILYSFSGSSKDWARLQGIPFAFTFELRDDGTYGFELPEDQIQPASEEAYSGALHIITHVHDKEFIKPTSTAATVAAMLWTTMMAVFVTSTVIV</sequence>
<dbReference type="PANTHER" id="PTHR11705:SF19">
    <property type="entry name" value="CARBOXYPEPTIDASE O"/>
    <property type="match status" value="1"/>
</dbReference>
<protein>
    <submittedName>
        <fullName evidence="11">Carboxypeptidase O</fullName>
    </submittedName>
</protein>
<organism evidence="11 12">
    <name type="scientific">Sphaeramia orbicularis</name>
    <name type="common">orbiculate cardinalfish</name>
    <dbReference type="NCBI Taxonomy" id="375764"/>
    <lineage>
        <taxon>Eukaryota</taxon>
        <taxon>Metazoa</taxon>
        <taxon>Chordata</taxon>
        <taxon>Craniata</taxon>
        <taxon>Vertebrata</taxon>
        <taxon>Euteleostomi</taxon>
        <taxon>Actinopterygii</taxon>
        <taxon>Neopterygii</taxon>
        <taxon>Teleostei</taxon>
        <taxon>Neoteleostei</taxon>
        <taxon>Acanthomorphata</taxon>
        <taxon>Gobiaria</taxon>
        <taxon>Kurtiformes</taxon>
        <taxon>Apogonoidei</taxon>
        <taxon>Apogonidae</taxon>
        <taxon>Apogoninae</taxon>
        <taxon>Sphaeramia</taxon>
    </lineage>
</organism>
<evidence type="ECO:0000256" key="5">
    <source>
        <dbReference type="ARBA" id="ARBA00022723"/>
    </source>
</evidence>
<keyword evidence="12" id="KW-1185">Reference proteome</keyword>